<dbReference type="Proteomes" id="UP001151760">
    <property type="component" value="Unassembled WGS sequence"/>
</dbReference>
<feature type="compositionally biased region" description="Basic residues" evidence="1">
    <location>
        <begin position="71"/>
        <end position="82"/>
    </location>
</feature>
<name>A0ABQ4WNG9_9ASTR</name>
<gene>
    <name evidence="2" type="ORF">Tco_0627777</name>
</gene>
<dbReference type="PANTHER" id="PTHR34452:SF16">
    <property type="entry name" value="NT-TYPE C2 DOMAIN-CONTAINING PROTEIN"/>
    <property type="match status" value="1"/>
</dbReference>
<evidence type="ECO:0000313" key="2">
    <source>
        <dbReference type="EMBL" id="GJS54415.1"/>
    </source>
</evidence>
<organism evidence="2 3">
    <name type="scientific">Tanacetum coccineum</name>
    <dbReference type="NCBI Taxonomy" id="301880"/>
    <lineage>
        <taxon>Eukaryota</taxon>
        <taxon>Viridiplantae</taxon>
        <taxon>Streptophyta</taxon>
        <taxon>Embryophyta</taxon>
        <taxon>Tracheophyta</taxon>
        <taxon>Spermatophyta</taxon>
        <taxon>Magnoliopsida</taxon>
        <taxon>eudicotyledons</taxon>
        <taxon>Gunneridae</taxon>
        <taxon>Pentapetalae</taxon>
        <taxon>asterids</taxon>
        <taxon>campanulids</taxon>
        <taxon>Asterales</taxon>
        <taxon>Asteraceae</taxon>
        <taxon>Asteroideae</taxon>
        <taxon>Anthemideae</taxon>
        <taxon>Anthemidinae</taxon>
        <taxon>Tanacetum</taxon>
    </lineage>
</organism>
<feature type="region of interest" description="Disordered" evidence="1">
    <location>
        <begin position="57"/>
        <end position="89"/>
    </location>
</feature>
<dbReference type="PANTHER" id="PTHR34452">
    <property type="entry name" value="MYOSIN HEAVY CHAIN-RELATED PROTEIN"/>
    <property type="match status" value="1"/>
</dbReference>
<sequence length="350" mass="40099">MNVYCTKDPDAVTNVTVAYVFLQRQTDDLTIILDGFDMASLYTPALLAEIMKDDYSTDKNSKEDTSDNLKCKRKAKKQRRLQRGTNDVRRRRKAGVVCDASVEHYIHPGSIAVTQAMANEFSSRKDAMLQKLLNDKAISDEESNNLQEQQRSSKCDWLDGSVHELSTDDSSMTSQRETLLAEISEEDSPDDVIRKLKGELVILSRQAKVSDMELQTLHKQIVKESKKGQDLSKEVQNTQESNAKLILAIQDVDEMLEHKHKWNRLLSSLDYEILKQGNHDMSYKLEQSENQEQLKMQYECSTSYATVNELEAHIEHLDNELKTKSKELSKSVLTIKELETICQESQRRFG</sequence>
<reference evidence="2" key="2">
    <citation type="submission" date="2022-01" db="EMBL/GenBank/DDBJ databases">
        <authorList>
            <person name="Yamashiro T."/>
            <person name="Shiraishi A."/>
            <person name="Satake H."/>
            <person name="Nakayama K."/>
        </authorList>
    </citation>
    <scope>NUCLEOTIDE SEQUENCE</scope>
</reference>
<feature type="compositionally biased region" description="Basic and acidic residues" evidence="1">
    <location>
        <begin position="57"/>
        <end position="70"/>
    </location>
</feature>
<proteinExistence type="predicted"/>
<protein>
    <submittedName>
        <fullName evidence="2">Uncharacterized protein</fullName>
    </submittedName>
</protein>
<accession>A0ABQ4WNG9</accession>
<dbReference type="EMBL" id="BQNB010008796">
    <property type="protein sequence ID" value="GJS54415.1"/>
    <property type="molecule type" value="Genomic_DNA"/>
</dbReference>
<comment type="caution">
    <text evidence="2">The sequence shown here is derived from an EMBL/GenBank/DDBJ whole genome shotgun (WGS) entry which is preliminary data.</text>
</comment>
<evidence type="ECO:0000313" key="3">
    <source>
        <dbReference type="Proteomes" id="UP001151760"/>
    </source>
</evidence>
<reference evidence="2" key="1">
    <citation type="journal article" date="2022" name="Int. J. Mol. Sci.">
        <title>Draft Genome of Tanacetum Coccineum: Genomic Comparison of Closely Related Tanacetum-Family Plants.</title>
        <authorList>
            <person name="Yamashiro T."/>
            <person name="Shiraishi A."/>
            <person name="Nakayama K."/>
            <person name="Satake H."/>
        </authorList>
    </citation>
    <scope>NUCLEOTIDE SEQUENCE</scope>
</reference>
<evidence type="ECO:0000256" key="1">
    <source>
        <dbReference type="SAM" id="MobiDB-lite"/>
    </source>
</evidence>
<keyword evidence="3" id="KW-1185">Reference proteome</keyword>